<keyword evidence="3" id="KW-1185">Reference proteome</keyword>
<proteinExistence type="predicted"/>
<dbReference type="AlphaFoldDB" id="A0A4D4L4W6"/>
<dbReference type="Proteomes" id="UP000301309">
    <property type="component" value="Unassembled WGS sequence"/>
</dbReference>
<feature type="region of interest" description="Disordered" evidence="1">
    <location>
        <begin position="102"/>
        <end position="147"/>
    </location>
</feature>
<feature type="compositionally biased region" description="Polar residues" evidence="1">
    <location>
        <begin position="113"/>
        <end position="127"/>
    </location>
</feature>
<dbReference type="EMBL" id="BJHW01000001">
    <property type="protein sequence ID" value="GDY56651.1"/>
    <property type="molecule type" value="Genomic_DNA"/>
</dbReference>
<evidence type="ECO:0000256" key="1">
    <source>
        <dbReference type="SAM" id="MobiDB-lite"/>
    </source>
</evidence>
<evidence type="ECO:0000313" key="3">
    <source>
        <dbReference type="Proteomes" id="UP000301309"/>
    </source>
</evidence>
<evidence type="ECO:0000313" key="2">
    <source>
        <dbReference type="EMBL" id="GDY56651.1"/>
    </source>
</evidence>
<accession>A0A4D4L4W6</accession>
<organism evidence="2 3">
    <name type="scientific">Streptomyces violaceusniger</name>
    <dbReference type="NCBI Taxonomy" id="68280"/>
    <lineage>
        <taxon>Bacteria</taxon>
        <taxon>Bacillati</taxon>
        <taxon>Actinomycetota</taxon>
        <taxon>Actinomycetes</taxon>
        <taxon>Kitasatosporales</taxon>
        <taxon>Streptomycetaceae</taxon>
        <taxon>Streptomyces</taxon>
        <taxon>Streptomyces violaceusniger group</taxon>
    </lineage>
</organism>
<protein>
    <submittedName>
        <fullName evidence="2">Uncharacterized protein</fullName>
    </submittedName>
</protein>
<feature type="compositionally biased region" description="Basic residues" evidence="1">
    <location>
        <begin position="135"/>
        <end position="147"/>
    </location>
</feature>
<gene>
    <name evidence="2" type="ORF">SVIO_072740</name>
</gene>
<feature type="compositionally biased region" description="Polar residues" evidence="1">
    <location>
        <begin position="1"/>
        <end position="11"/>
    </location>
</feature>
<feature type="region of interest" description="Disordered" evidence="1">
    <location>
        <begin position="1"/>
        <end position="21"/>
    </location>
</feature>
<reference evidence="2 3" key="1">
    <citation type="journal article" date="2020" name="Int. J. Syst. Evol. Microbiol.">
        <title>Reclassification of Streptomyces castelarensis and Streptomyces sporoclivatus as later heterotypic synonyms of Streptomyces antimycoticus.</title>
        <authorList>
            <person name="Komaki H."/>
            <person name="Tamura T."/>
        </authorList>
    </citation>
    <scope>NUCLEOTIDE SEQUENCE [LARGE SCALE GENOMIC DNA]</scope>
    <source>
        <strain evidence="2 3">NBRC 13459</strain>
    </source>
</reference>
<name>A0A4D4L4W6_STRVO</name>
<sequence length="147" mass="16228">MTPEEASTTDSAPPFGTLLRETRKNRGWGQLRLVREMRAATARRGTALPTDASVKRRIASWENLHSIPDEFYGPLVCEALGMTAAELGLNNLTGQDTQLLETRYPPPRRMHSEQSISSGAQTCTGTSRWCCPSRHSPRGAKRRFGGS</sequence>
<comment type="caution">
    <text evidence="2">The sequence shown here is derived from an EMBL/GenBank/DDBJ whole genome shotgun (WGS) entry which is preliminary data.</text>
</comment>